<reference evidence="17 18" key="1">
    <citation type="journal article" date="2014" name="PLoS ONE">
        <title>The first complete genome sequence of the class fimbriimonadia in the phylum armatimonadetes.</title>
        <authorList>
            <person name="Hu Z.Y."/>
            <person name="Wang Y.Z."/>
            <person name="Im W.T."/>
            <person name="Wang S.Y."/>
            <person name="Zhao G.P."/>
            <person name="Zheng H.J."/>
            <person name="Quan Z.X."/>
        </authorList>
    </citation>
    <scope>NUCLEOTIDE SEQUENCE [LARGE SCALE GENOMIC DNA]</scope>
    <source>
        <strain evidence="17">Gsoil 348</strain>
    </source>
</reference>
<evidence type="ECO:0000256" key="2">
    <source>
        <dbReference type="ARBA" id="ARBA00001947"/>
    </source>
</evidence>
<evidence type="ECO:0000259" key="15">
    <source>
        <dbReference type="PROSITE" id="PS51066"/>
    </source>
</evidence>
<dbReference type="InterPro" id="IPR035937">
    <property type="entry name" value="FPG_N"/>
</dbReference>
<dbReference type="SUPFAM" id="SSF57716">
    <property type="entry name" value="Glucocorticoid receptor-like (DNA-binding domain)"/>
    <property type="match status" value="1"/>
</dbReference>
<dbReference type="InterPro" id="IPR015886">
    <property type="entry name" value="H2TH_FPG"/>
</dbReference>
<keyword evidence="13" id="KW-0326">Glycosidase</keyword>
<evidence type="ECO:0000259" key="16">
    <source>
        <dbReference type="PROSITE" id="PS51068"/>
    </source>
</evidence>
<dbReference type="Pfam" id="PF06827">
    <property type="entry name" value="zf-FPG_IleRS"/>
    <property type="match status" value="1"/>
</dbReference>
<dbReference type="GO" id="GO:0003906">
    <property type="term" value="F:DNA-(apurinic or apyrimidinic site) endonuclease activity"/>
    <property type="evidence" value="ECO:0007669"/>
    <property type="project" value="InterPro"/>
</dbReference>
<dbReference type="PANTHER" id="PTHR22993">
    <property type="entry name" value="FORMAMIDOPYRIMIDINE-DNA GLYCOSYLASE"/>
    <property type="match status" value="1"/>
</dbReference>
<dbReference type="SUPFAM" id="SSF81624">
    <property type="entry name" value="N-terminal domain of MutM-like DNA repair proteins"/>
    <property type="match status" value="1"/>
</dbReference>
<comment type="similarity">
    <text evidence="3">Belongs to the FPG family.</text>
</comment>
<keyword evidence="7" id="KW-0378">Hydrolase</keyword>
<dbReference type="eggNOG" id="COG0266">
    <property type="taxonomic scope" value="Bacteria"/>
</dbReference>
<dbReference type="PROSITE" id="PS51066">
    <property type="entry name" value="ZF_FPG_2"/>
    <property type="match status" value="1"/>
</dbReference>
<feature type="domain" description="Formamidopyrimidine-DNA glycosylase catalytic" evidence="16">
    <location>
        <begin position="2"/>
        <end position="169"/>
    </location>
</feature>
<evidence type="ECO:0000256" key="9">
    <source>
        <dbReference type="ARBA" id="ARBA00023125"/>
    </source>
</evidence>
<dbReference type="OrthoDB" id="9800855at2"/>
<dbReference type="GO" id="GO:0003684">
    <property type="term" value="F:damaged DNA binding"/>
    <property type="evidence" value="ECO:0007669"/>
    <property type="project" value="InterPro"/>
</dbReference>
<evidence type="ECO:0000256" key="11">
    <source>
        <dbReference type="ARBA" id="ARBA00023239"/>
    </source>
</evidence>
<dbReference type="RefSeq" id="WP_025228314.1">
    <property type="nucleotide sequence ID" value="NZ_CP007139.1"/>
</dbReference>
<gene>
    <name evidence="17" type="ORF">OP10G_4438</name>
</gene>
<dbReference type="Pfam" id="PF01149">
    <property type="entry name" value="Fapy_DNA_glyco"/>
    <property type="match status" value="1"/>
</dbReference>
<dbReference type="SUPFAM" id="SSF46946">
    <property type="entry name" value="S13-like H2TH domain"/>
    <property type="match status" value="1"/>
</dbReference>
<dbReference type="SMART" id="SM01232">
    <property type="entry name" value="H2TH"/>
    <property type="match status" value="1"/>
</dbReference>
<keyword evidence="10" id="KW-0234">DNA repair</keyword>
<dbReference type="Gene3D" id="1.10.8.50">
    <property type="match status" value="1"/>
</dbReference>
<comment type="cofactor">
    <cofactor evidence="2">
        <name>Zn(2+)</name>
        <dbReference type="ChEBI" id="CHEBI:29105"/>
    </cofactor>
</comment>
<evidence type="ECO:0000256" key="5">
    <source>
        <dbReference type="ARBA" id="ARBA00022763"/>
    </source>
</evidence>
<sequence length="300" mass="33661">MPEFPDIELYRVRLAERIVGSNVESLTFFNPFVLRSYAVAPQEFTGLKVVGIERLGKRIVIAVENERFIVIHLMVAGRLQWQSPAPDAKRATGKIQLAAFRFSTGLLSLIESSTRKRASIHLVAGRAGLAEHERGGLNLMDSTPAEFAQRLRATNRTLKRALTDPRTFDGIGNAYSDEILFAARISPVRTTGSLKDEEVERLHRATVETLIHWTEKLQRTVPGFPKNADVTAFRPDFAVHNRFGHPCPNCGAPIQHIVYAENETNYCARCQNEGRLLADRSLSRLLKDDWPKTLEEMLGG</sequence>
<dbReference type="PANTHER" id="PTHR22993:SF9">
    <property type="entry name" value="FORMAMIDOPYRIMIDINE-DNA GLYCOSYLASE"/>
    <property type="match status" value="1"/>
</dbReference>
<keyword evidence="8" id="KW-0862">Zinc</keyword>
<evidence type="ECO:0000256" key="14">
    <source>
        <dbReference type="PROSITE-ProRule" id="PRU00391"/>
    </source>
</evidence>
<dbReference type="KEGG" id="fgi:OP10G_4438"/>
<dbReference type="InterPro" id="IPR010979">
    <property type="entry name" value="Ribosomal_uS13-like_H2TH"/>
</dbReference>
<dbReference type="GO" id="GO:0016829">
    <property type="term" value="F:lyase activity"/>
    <property type="evidence" value="ECO:0007669"/>
    <property type="project" value="UniProtKB-KW"/>
</dbReference>
<evidence type="ECO:0000256" key="12">
    <source>
        <dbReference type="ARBA" id="ARBA00023268"/>
    </source>
</evidence>
<dbReference type="InterPro" id="IPR012319">
    <property type="entry name" value="FPG_cat"/>
</dbReference>
<dbReference type="Proteomes" id="UP000027982">
    <property type="component" value="Chromosome"/>
</dbReference>
<comment type="catalytic activity">
    <reaction evidence="1">
        <text>Hydrolysis of DNA containing ring-opened 7-methylguanine residues, releasing 2,6-diamino-4-hydroxy-5-(N-methyl)formamidopyrimidine.</text>
        <dbReference type="EC" id="3.2.2.23"/>
    </reaction>
</comment>
<dbReference type="STRING" id="661478.OP10G_4438"/>
<keyword evidence="18" id="KW-1185">Reference proteome</keyword>
<evidence type="ECO:0000313" key="18">
    <source>
        <dbReference type="Proteomes" id="UP000027982"/>
    </source>
</evidence>
<dbReference type="GO" id="GO:0008270">
    <property type="term" value="F:zinc ion binding"/>
    <property type="evidence" value="ECO:0007669"/>
    <property type="project" value="UniProtKB-KW"/>
</dbReference>
<evidence type="ECO:0000256" key="6">
    <source>
        <dbReference type="ARBA" id="ARBA00022771"/>
    </source>
</evidence>
<keyword evidence="4" id="KW-0479">Metal-binding</keyword>
<dbReference type="GO" id="GO:0006284">
    <property type="term" value="P:base-excision repair"/>
    <property type="evidence" value="ECO:0007669"/>
    <property type="project" value="InterPro"/>
</dbReference>
<dbReference type="PROSITE" id="PS51068">
    <property type="entry name" value="FPG_CAT"/>
    <property type="match status" value="1"/>
</dbReference>
<dbReference type="Gene3D" id="3.20.190.10">
    <property type="entry name" value="MutM-like, N-terminal"/>
    <property type="match status" value="1"/>
</dbReference>
<dbReference type="InterPro" id="IPR010663">
    <property type="entry name" value="Znf_FPG/IleRS"/>
</dbReference>
<evidence type="ECO:0000256" key="13">
    <source>
        <dbReference type="ARBA" id="ARBA00023295"/>
    </source>
</evidence>
<dbReference type="SMART" id="SM00898">
    <property type="entry name" value="Fapy_DNA_glyco"/>
    <property type="match status" value="1"/>
</dbReference>
<protein>
    <submittedName>
        <fullName evidence="17">DNA-formamidopyrimidine glycosylase</fullName>
    </submittedName>
</protein>
<feature type="domain" description="FPG-type" evidence="15">
    <location>
        <begin position="238"/>
        <end position="272"/>
    </location>
</feature>
<keyword evidence="9" id="KW-0238">DNA-binding</keyword>
<evidence type="ECO:0000256" key="4">
    <source>
        <dbReference type="ARBA" id="ARBA00022723"/>
    </source>
</evidence>
<organism evidence="17 18">
    <name type="scientific">Fimbriimonas ginsengisoli Gsoil 348</name>
    <dbReference type="NCBI Taxonomy" id="661478"/>
    <lineage>
        <taxon>Bacteria</taxon>
        <taxon>Bacillati</taxon>
        <taxon>Armatimonadota</taxon>
        <taxon>Fimbriimonadia</taxon>
        <taxon>Fimbriimonadales</taxon>
        <taxon>Fimbriimonadaceae</taxon>
        <taxon>Fimbriimonas</taxon>
    </lineage>
</organism>
<name>A0A068NWH7_FIMGI</name>
<evidence type="ECO:0000256" key="1">
    <source>
        <dbReference type="ARBA" id="ARBA00001668"/>
    </source>
</evidence>
<evidence type="ECO:0000256" key="7">
    <source>
        <dbReference type="ARBA" id="ARBA00022801"/>
    </source>
</evidence>
<keyword evidence="5" id="KW-0227">DNA damage</keyword>
<keyword evidence="12" id="KW-0511">Multifunctional enzyme</keyword>
<dbReference type="EMBL" id="CP007139">
    <property type="protein sequence ID" value="AIE87806.1"/>
    <property type="molecule type" value="Genomic_DNA"/>
</dbReference>
<dbReference type="Pfam" id="PF06831">
    <property type="entry name" value="H2TH"/>
    <property type="match status" value="1"/>
</dbReference>
<dbReference type="HOGENOM" id="CLU_038423_1_2_0"/>
<evidence type="ECO:0000256" key="3">
    <source>
        <dbReference type="ARBA" id="ARBA00009409"/>
    </source>
</evidence>
<keyword evidence="11" id="KW-0456">Lyase</keyword>
<accession>A0A068NWH7</accession>
<dbReference type="InterPro" id="IPR000214">
    <property type="entry name" value="Znf_DNA_glyclase/AP_lyase"/>
</dbReference>
<evidence type="ECO:0000256" key="10">
    <source>
        <dbReference type="ARBA" id="ARBA00023204"/>
    </source>
</evidence>
<keyword evidence="6 14" id="KW-0863">Zinc-finger</keyword>
<evidence type="ECO:0000313" key="17">
    <source>
        <dbReference type="EMBL" id="AIE87806.1"/>
    </source>
</evidence>
<dbReference type="GO" id="GO:0034039">
    <property type="term" value="F:8-oxo-7,8-dihydroguanine DNA N-glycosylase activity"/>
    <property type="evidence" value="ECO:0007669"/>
    <property type="project" value="TreeGrafter"/>
</dbReference>
<evidence type="ECO:0000256" key="8">
    <source>
        <dbReference type="ARBA" id="ARBA00022833"/>
    </source>
</evidence>
<proteinExistence type="inferred from homology"/>
<dbReference type="AlphaFoldDB" id="A0A068NWH7"/>